<organism evidence="1">
    <name type="scientific">marine metagenome</name>
    <dbReference type="NCBI Taxonomy" id="408172"/>
    <lineage>
        <taxon>unclassified sequences</taxon>
        <taxon>metagenomes</taxon>
        <taxon>ecological metagenomes</taxon>
    </lineage>
</organism>
<reference evidence="1" key="1">
    <citation type="submission" date="2018-05" db="EMBL/GenBank/DDBJ databases">
        <authorList>
            <person name="Lanie J.A."/>
            <person name="Ng W.-L."/>
            <person name="Kazmierczak K.M."/>
            <person name="Andrzejewski T.M."/>
            <person name="Davidsen T.M."/>
            <person name="Wayne K.J."/>
            <person name="Tettelin H."/>
            <person name="Glass J.I."/>
            <person name="Rusch D."/>
            <person name="Podicherti R."/>
            <person name="Tsui H.-C.T."/>
            <person name="Winkler M.E."/>
        </authorList>
    </citation>
    <scope>NUCLEOTIDE SEQUENCE</scope>
</reference>
<sequence>MVHQDDPKMKIVYGMVGSKWISGGKRYKHAWVEDKGKVKDWQTMTLGMSKYAKKGWPKKEFYKFYSPSNLKVYSAKEAADNFKKNKSMVGWDWK</sequence>
<name>A0A381Y072_9ZZZZ</name>
<protein>
    <submittedName>
        <fullName evidence="1">Uncharacterized protein</fullName>
    </submittedName>
</protein>
<dbReference type="EMBL" id="UINC01016983">
    <property type="protein sequence ID" value="SVA70280.1"/>
    <property type="molecule type" value="Genomic_DNA"/>
</dbReference>
<proteinExistence type="predicted"/>
<evidence type="ECO:0000313" key="1">
    <source>
        <dbReference type="EMBL" id="SVA70280.1"/>
    </source>
</evidence>
<dbReference type="AlphaFoldDB" id="A0A381Y072"/>
<gene>
    <name evidence="1" type="ORF">METZ01_LOCUS123134</name>
</gene>
<accession>A0A381Y072</accession>